<dbReference type="InterPro" id="IPR037217">
    <property type="entry name" value="Trp/Indoleamine_2_3_dOase-like"/>
</dbReference>
<dbReference type="Proteomes" id="UP001430848">
    <property type="component" value="Unassembled WGS sequence"/>
</dbReference>
<sequence>MFGCGADAGNNTANVVHNFDARGKRVYKINVGMSDWIRSSEDVFFKVFHELEVNLRHLLLVFYENLHEQKISKSVWLSYIQGFQGWGVGRLIDGEFVKYDGLSGNHVLVFQALDAFLGIEQYLTEENMLRYIPRNQRELCYAFRQHNIRQKLQTDNKDDEEIKQHRQLIEPA</sequence>
<dbReference type="Gene3D" id="1.20.58.480">
    <property type="match status" value="1"/>
</dbReference>
<name>A0ABR1NR77_DIAER</name>
<gene>
    <name evidence="1" type="ORF">SLS63_012436</name>
</gene>
<evidence type="ECO:0000313" key="2">
    <source>
        <dbReference type="Proteomes" id="UP001430848"/>
    </source>
</evidence>
<organism evidence="1 2">
    <name type="scientific">Diaporthe eres</name>
    <name type="common">Phomopsis oblonga</name>
    <dbReference type="NCBI Taxonomy" id="83184"/>
    <lineage>
        <taxon>Eukaryota</taxon>
        <taxon>Fungi</taxon>
        <taxon>Dikarya</taxon>
        <taxon>Ascomycota</taxon>
        <taxon>Pezizomycotina</taxon>
        <taxon>Sordariomycetes</taxon>
        <taxon>Sordariomycetidae</taxon>
        <taxon>Diaporthales</taxon>
        <taxon>Diaporthaceae</taxon>
        <taxon>Diaporthe</taxon>
        <taxon>Diaporthe eres species complex</taxon>
    </lineage>
</organism>
<dbReference type="SUPFAM" id="SSF140959">
    <property type="entry name" value="Indolic compounds 2,3-dioxygenase-like"/>
    <property type="match status" value="1"/>
</dbReference>
<evidence type="ECO:0000313" key="1">
    <source>
        <dbReference type="EMBL" id="KAK7712259.1"/>
    </source>
</evidence>
<proteinExistence type="predicted"/>
<comment type="caution">
    <text evidence="1">The sequence shown here is derived from an EMBL/GenBank/DDBJ whole genome shotgun (WGS) entry which is preliminary data.</text>
</comment>
<accession>A0ABR1NR77</accession>
<keyword evidence="2" id="KW-1185">Reference proteome</keyword>
<dbReference type="EMBL" id="JAKNSF020000137">
    <property type="protein sequence ID" value="KAK7712259.1"/>
    <property type="molecule type" value="Genomic_DNA"/>
</dbReference>
<protein>
    <submittedName>
        <fullName evidence="1">Uncharacterized protein</fullName>
    </submittedName>
</protein>
<reference evidence="1 2" key="1">
    <citation type="submission" date="2024-02" db="EMBL/GenBank/DDBJ databases">
        <title>De novo assembly and annotation of 12 fungi associated with fruit tree decline syndrome in Ontario, Canada.</title>
        <authorList>
            <person name="Sulman M."/>
            <person name="Ellouze W."/>
            <person name="Ilyukhin E."/>
        </authorList>
    </citation>
    <scope>NUCLEOTIDE SEQUENCE [LARGE SCALE GENOMIC DNA]</scope>
    <source>
        <strain evidence="1 2">M169</strain>
    </source>
</reference>